<protein>
    <submittedName>
        <fullName evidence="1">Uncharacterized protein</fullName>
    </submittedName>
</protein>
<gene>
    <name evidence="1" type="ORF">KGQ19_04540</name>
</gene>
<keyword evidence="2" id="KW-1185">Reference proteome</keyword>
<sequence>MSEREDKRKQVVAEAWRIGLSELLRCQAWLDQQVRRVLSSTDPQLDAQHLVIELRKVPEPVRSIAMTAGVDEDSRKRVFAAIRDFVSAVPDARLLRNVVEHLDDYRRGLGRLQQPSRYPGRPQPDAELARQFQLDFTMGVEDGVARPVLCTRFIRDDGRPQQLSVDLIDAVRAARRLGVAVFRAAPTGMAPLANKTQRSAAEGYRLPSPEKAMAAMLLQGVQPLEPYPGANVLWKCSCQRCGSVLAVTYTNVQRRSGSPCVFCLGRGR</sequence>
<evidence type="ECO:0000313" key="1">
    <source>
        <dbReference type="EMBL" id="MBS2546130.1"/>
    </source>
</evidence>
<organism evidence="1 2">
    <name type="scientific">Catenulispora pinistramenti</name>
    <dbReference type="NCBI Taxonomy" id="2705254"/>
    <lineage>
        <taxon>Bacteria</taxon>
        <taxon>Bacillati</taxon>
        <taxon>Actinomycetota</taxon>
        <taxon>Actinomycetes</taxon>
        <taxon>Catenulisporales</taxon>
        <taxon>Catenulisporaceae</taxon>
        <taxon>Catenulispora</taxon>
    </lineage>
</organism>
<dbReference type="EMBL" id="JAAFYZ010000010">
    <property type="protein sequence ID" value="MBS2546130.1"/>
    <property type="molecule type" value="Genomic_DNA"/>
</dbReference>
<evidence type="ECO:0000313" key="2">
    <source>
        <dbReference type="Proteomes" id="UP000730482"/>
    </source>
</evidence>
<comment type="caution">
    <text evidence="1">The sequence shown here is derived from an EMBL/GenBank/DDBJ whole genome shotgun (WGS) entry which is preliminary data.</text>
</comment>
<accession>A0ABS5KJL8</accession>
<proteinExistence type="predicted"/>
<dbReference type="RefSeq" id="WP_212007783.1">
    <property type="nucleotide sequence ID" value="NZ_JAAFYZ010000010.1"/>
</dbReference>
<name>A0ABS5KJL8_9ACTN</name>
<reference evidence="1 2" key="1">
    <citation type="submission" date="2020-02" db="EMBL/GenBank/DDBJ databases">
        <title>Acidophilic actinobacteria isolated from forest soil.</title>
        <authorList>
            <person name="Golinska P."/>
        </authorList>
    </citation>
    <scope>NUCLEOTIDE SEQUENCE [LARGE SCALE GENOMIC DNA]</scope>
    <source>
        <strain evidence="1 2">NL8</strain>
    </source>
</reference>
<dbReference type="Proteomes" id="UP000730482">
    <property type="component" value="Unassembled WGS sequence"/>
</dbReference>